<dbReference type="Proteomes" id="UP001500433">
    <property type="component" value="Unassembled WGS sequence"/>
</dbReference>
<protein>
    <submittedName>
        <fullName evidence="1">Uncharacterized protein</fullName>
    </submittedName>
</protein>
<keyword evidence="2" id="KW-1185">Reference proteome</keyword>
<gene>
    <name evidence="1" type="ORF">GCM10023311_04620</name>
</gene>
<name>A0ABP9ERB0_9FLAO</name>
<evidence type="ECO:0000313" key="2">
    <source>
        <dbReference type="Proteomes" id="UP001500433"/>
    </source>
</evidence>
<accession>A0ABP9ERB0</accession>
<evidence type="ECO:0000313" key="1">
    <source>
        <dbReference type="EMBL" id="GAA4885116.1"/>
    </source>
</evidence>
<proteinExistence type="predicted"/>
<reference evidence="2" key="1">
    <citation type="journal article" date="2019" name="Int. J. Syst. Evol. Microbiol.">
        <title>The Global Catalogue of Microorganisms (GCM) 10K type strain sequencing project: providing services to taxonomists for standard genome sequencing and annotation.</title>
        <authorList>
            <consortium name="The Broad Institute Genomics Platform"/>
            <consortium name="The Broad Institute Genome Sequencing Center for Infectious Disease"/>
            <person name="Wu L."/>
            <person name="Ma J."/>
        </authorList>
    </citation>
    <scope>NUCLEOTIDE SEQUENCE [LARGE SCALE GENOMIC DNA]</scope>
    <source>
        <strain evidence="2">JCM 18274</strain>
    </source>
</reference>
<dbReference type="EMBL" id="BAABJH010000001">
    <property type="protein sequence ID" value="GAA4885116.1"/>
    <property type="molecule type" value="Genomic_DNA"/>
</dbReference>
<comment type="caution">
    <text evidence="1">The sequence shown here is derived from an EMBL/GenBank/DDBJ whole genome shotgun (WGS) entry which is preliminary data.</text>
</comment>
<organism evidence="1 2">
    <name type="scientific">Flaviramulus aquimarinus</name>
    <dbReference type="NCBI Taxonomy" id="1170456"/>
    <lineage>
        <taxon>Bacteria</taxon>
        <taxon>Pseudomonadati</taxon>
        <taxon>Bacteroidota</taxon>
        <taxon>Flavobacteriia</taxon>
        <taxon>Flavobacteriales</taxon>
        <taxon>Flavobacteriaceae</taxon>
        <taxon>Flaviramulus</taxon>
    </lineage>
</organism>
<sequence length="50" mass="6016">MYKNNSGFIAKIKVSKYKKGLCLTEKLVCEIRYYSYTRTLWLMSQNRESE</sequence>